<name>A0A364XUH7_9BACT</name>
<accession>A0A364XUH7</accession>
<evidence type="ECO:0000313" key="3">
    <source>
        <dbReference type="Proteomes" id="UP000251889"/>
    </source>
</evidence>
<feature type="transmembrane region" description="Helical" evidence="1">
    <location>
        <begin position="290"/>
        <end position="311"/>
    </location>
</feature>
<keyword evidence="1" id="KW-1133">Transmembrane helix</keyword>
<comment type="caution">
    <text evidence="2">The sequence shown here is derived from an EMBL/GenBank/DDBJ whole genome shotgun (WGS) entry which is preliminary data.</text>
</comment>
<evidence type="ECO:0000256" key="1">
    <source>
        <dbReference type="SAM" id="Phobius"/>
    </source>
</evidence>
<evidence type="ECO:0000313" key="2">
    <source>
        <dbReference type="EMBL" id="RAV97918.1"/>
    </source>
</evidence>
<keyword evidence="3" id="KW-1185">Reference proteome</keyword>
<dbReference type="Pfam" id="PF12412">
    <property type="entry name" value="DUF3667"/>
    <property type="match status" value="1"/>
</dbReference>
<dbReference type="EMBL" id="QMFY01000024">
    <property type="protein sequence ID" value="RAV97918.1"/>
    <property type="molecule type" value="Genomic_DNA"/>
</dbReference>
<protein>
    <recommendedName>
        <fullName evidence="4">DUF3667 domain-containing protein</fullName>
    </recommendedName>
</protein>
<feature type="transmembrane region" description="Helical" evidence="1">
    <location>
        <begin position="323"/>
        <end position="345"/>
    </location>
</feature>
<dbReference type="RefSeq" id="WP_112749864.1">
    <property type="nucleotide sequence ID" value="NZ_QMFY01000024.1"/>
</dbReference>
<keyword evidence="1" id="KW-0472">Membrane</keyword>
<dbReference type="AlphaFoldDB" id="A0A364XUH7"/>
<reference evidence="2 3" key="1">
    <citation type="submission" date="2018-06" db="EMBL/GenBank/DDBJ databases">
        <title>Chryseolinea flavus sp. nov., a member of the phylum Bacteroidetes isolated from soil.</title>
        <authorList>
            <person name="Li Y."/>
            <person name="Wang J."/>
        </authorList>
    </citation>
    <scope>NUCLEOTIDE SEQUENCE [LARGE SCALE GENOMIC DNA]</scope>
    <source>
        <strain evidence="2 3">SDU1-6</strain>
    </source>
</reference>
<dbReference type="Proteomes" id="UP000251889">
    <property type="component" value="Unassembled WGS sequence"/>
</dbReference>
<gene>
    <name evidence="2" type="ORF">DQQ10_25940</name>
</gene>
<keyword evidence="1" id="KW-0812">Transmembrane</keyword>
<evidence type="ECO:0008006" key="4">
    <source>
        <dbReference type="Google" id="ProtNLM"/>
    </source>
</evidence>
<feature type="transmembrane region" description="Helical" evidence="1">
    <location>
        <begin position="261"/>
        <end position="284"/>
    </location>
</feature>
<feature type="transmembrane region" description="Helical" evidence="1">
    <location>
        <begin position="229"/>
        <end position="249"/>
    </location>
</feature>
<feature type="transmembrane region" description="Helical" evidence="1">
    <location>
        <begin position="86"/>
        <end position="106"/>
    </location>
</feature>
<proteinExistence type="predicted"/>
<dbReference type="OrthoDB" id="7446256at2"/>
<sequence length="346" mass="39967">MGHLRKEKNCLNCGAIVEERFCTRCGQENIETKESFSHILRHFFEDFTHYDSKFLVTMRDLFTKPGFLTNEYLQGRRNSYLHPIRMYLFISFVYFLFALSTGNYAARVQKGLQEKASYDDRKIVRDSIAMMIAKTKTDTTHGPVRAAVLTHIDSLLHFPKDTAQEAYNVLMFGDVDYRYLSRFDSLQQTLPPDQRESSVRSWFYSRWLQSIEKYGTGSTALLIQKTRMAIPKLMFILLPLCALILKLFYSKKKYCYADHAIFTLHFHCAVFLLFLVIDIVAYITSAAKQYLPIAETLLIVIYFITAIRTVYKQSWAITTLKSVGVAIAYLMMLMVGVLVLGLTALL</sequence>
<dbReference type="InterPro" id="IPR022134">
    <property type="entry name" value="DUF3667"/>
</dbReference>
<organism evidence="2 3">
    <name type="scientific">Pseudochryseolinea flava</name>
    <dbReference type="NCBI Taxonomy" id="2059302"/>
    <lineage>
        <taxon>Bacteria</taxon>
        <taxon>Pseudomonadati</taxon>
        <taxon>Bacteroidota</taxon>
        <taxon>Cytophagia</taxon>
        <taxon>Cytophagales</taxon>
        <taxon>Fulvivirgaceae</taxon>
        <taxon>Pseudochryseolinea</taxon>
    </lineage>
</organism>